<dbReference type="Pfam" id="PF13649">
    <property type="entry name" value="Methyltransf_25"/>
    <property type="match status" value="1"/>
</dbReference>
<evidence type="ECO:0000313" key="4">
    <source>
        <dbReference type="EMBL" id="SEA42916.1"/>
    </source>
</evidence>
<dbReference type="EMBL" id="FNQM01000005">
    <property type="protein sequence ID" value="SEA42916.1"/>
    <property type="molecule type" value="Genomic_DNA"/>
</dbReference>
<dbReference type="SUPFAM" id="SSF53335">
    <property type="entry name" value="S-adenosyl-L-methionine-dependent methyltransferases"/>
    <property type="match status" value="1"/>
</dbReference>
<dbReference type="RefSeq" id="WP_093252780.1">
    <property type="nucleotide sequence ID" value="NZ_FNQM01000005.1"/>
</dbReference>
<dbReference type="AlphaFoldDB" id="A0A1H4B4D0"/>
<evidence type="ECO:0000256" key="2">
    <source>
        <dbReference type="ARBA" id="ARBA00022679"/>
    </source>
</evidence>
<protein>
    <submittedName>
        <fullName evidence="4">S-adenosylmethionine-diacylgycerolhomoserine-N-methlytransferase</fullName>
    </submittedName>
</protein>
<gene>
    <name evidence="4" type="ORF">SAMN05444370_10514</name>
</gene>
<keyword evidence="1" id="KW-0489">Methyltransferase</keyword>
<proteinExistence type="predicted"/>
<evidence type="ECO:0000256" key="1">
    <source>
        <dbReference type="ARBA" id="ARBA00022603"/>
    </source>
</evidence>
<dbReference type="GO" id="GO:0008168">
    <property type="term" value="F:methyltransferase activity"/>
    <property type="evidence" value="ECO:0007669"/>
    <property type="project" value="UniProtKB-KW"/>
</dbReference>
<dbReference type="OrthoDB" id="9777638at2"/>
<sequence length="218" mass="23522">MARDHAALMDGVYRRQRHIYDATRKFFLFGRDGLIEDLRPAAGDRVLEVGCGTGRNLVLAARRWPQARFFGFDISEAMLETARESVARAGLEGRIRLAQGDATGFDPAAMFGEPAFDRVAFSYTLSMIPDWRGALRAGFAVVAPGGLAMAVDFGDQAGYPALARRGLRGWLGLFHVAPRDDIAAAWAEAAQAAGLTDPKARSLYSGYAVALTAERPAG</sequence>
<dbReference type="CDD" id="cd02440">
    <property type="entry name" value="AdoMet_MTases"/>
    <property type="match status" value="1"/>
</dbReference>
<dbReference type="STRING" id="89524.SAMN05444370_10514"/>
<evidence type="ECO:0000313" key="5">
    <source>
        <dbReference type="Proteomes" id="UP000198703"/>
    </source>
</evidence>
<dbReference type="PANTHER" id="PTHR43861:SF1">
    <property type="entry name" value="TRANS-ACONITATE 2-METHYLTRANSFERASE"/>
    <property type="match status" value="1"/>
</dbReference>
<dbReference type="PANTHER" id="PTHR43861">
    <property type="entry name" value="TRANS-ACONITATE 2-METHYLTRANSFERASE-RELATED"/>
    <property type="match status" value="1"/>
</dbReference>
<dbReference type="Proteomes" id="UP000198703">
    <property type="component" value="Unassembled WGS sequence"/>
</dbReference>
<name>A0A1H4B4D0_9RHOB</name>
<dbReference type="GO" id="GO:0032259">
    <property type="term" value="P:methylation"/>
    <property type="evidence" value="ECO:0007669"/>
    <property type="project" value="UniProtKB-KW"/>
</dbReference>
<feature type="domain" description="Methyltransferase" evidence="3">
    <location>
        <begin position="46"/>
        <end position="146"/>
    </location>
</feature>
<dbReference type="InterPro" id="IPR029063">
    <property type="entry name" value="SAM-dependent_MTases_sf"/>
</dbReference>
<keyword evidence="2 4" id="KW-0808">Transferase</keyword>
<accession>A0A1H4B4D0</accession>
<dbReference type="Gene3D" id="3.40.50.150">
    <property type="entry name" value="Vaccinia Virus protein VP39"/>
    <property type="match status" value="1"/>
</dbReference>
<organism evidence="4 5">
    <name type="scientific">Rubrimonas cliftonensis</name>
    <dbReference type="NCBI Taxonomy" id="89524"/>
    <lineage>
        <taxon>Bacteria</taxon>
        <taxon>Pseudomonadati</taxon>
        <taxon>Pseudomonadota</taxon>
        <taxon>Alphaproteobacteria</taxon>
        <taxon>Rhodobacterales</taxon>
        <taxon>Paracoccaceae</taxon>
        <taxon>Rubrimonas</taxon>
    </lineage>
</organism>
<reference evidence="4 5" key="1">
    <citation type="submission" date="2016-10" db="EMBL/GenBank/DDBJ databases">
        <authorList>
            <person name="de Groot N.N."/>
        </authorList>
    </citation>
    <scope>NUCLEOTIDE SEQUENCE [LARGE SCALE GENOMIC DNA]</scope>
    <source>
        <strain evidence="4 5">DSM 15345</strain>
    </source>
</reference>
<dbReference type="InterPro" id="IPR041698">
    <property type="entry name" value="Methyltransf_25"/>
</dbReference>
<keyword evidence="5" id="KW-1185">Reference proteome</keyword>
<evidence type="ECO:0000259" key="3">
    <source>
        <dbReference type="Pfam" id="PF13649"/>
    </source>
</evidence>